<dbReference type="STRING" id="1182542.W9XY04"/>
<dbReference type="EMBL" id="AMGY01000004">
    <property type="protein sequence ID" value="EXJ85128.1"/>
    <property type="molecule type" value="Genomic_DNA"/>
</dbReference>
<evidence type="ECO:0000256" key="3">
    <source>
        <dbReference type="ARBA" id="ARBA00022927"/>
    </source>
</evidence>
<dbReference type="PANTHER" id="PTHR15837:SF0">
    <property type="entry name" value="RAN GUANINE NUCLEOTIDE RELEASE FACTOR"/>
    <property type="match status" value="1"/>
</dbReference>
<dbReference type="Gene3D" id="3.40.1000.10">
    <property type="entry name" value="Mog1/PsbP, alpha/beta/alpha sandwich"/>
    <property type="match status" value="1"/>
</dbReference>
<dbReference type="PANTHER" id="PTHR15837">
    <property type="entry name" value="RAN GUANINE NUCLEOTIDE RELEASE FACTOR"/>
    <property type="match status" value="1"/>
</dbReference>
<feature type="region of interest" description="Disordered" evidence="4">
    <location>
        <begin position="59"/>
        <end position="86"/>
    </location>
</feature>
<dbReference type="Pfam" id="PF04603">
    <property type="entry name" value="Mog1"/>
    <property type="match status" value="1"/>
</dbReference>
<dbReference type="RefSeq" id="XP_007734113.1">
    <property type="nucleotide sequence ID" value="XM_007735923.1"/>
</dbReference>
<keyword evidence="2" id="KW-0813">Transport</keyword>
<dbReference type="AlphaFoldDB" id="W9XY04"/>
<sequence length="233" mass="25207">MASSYATRGLFGGAMRVQLPVELIDSSDLRQVPDHQEVFLSPTTLTSIIFEINDYVEQSDLPSSQHPTTTTTTTTRPDGTTTTTTTTVVNGNAARETAESDAEAAQHHFTDVISPPDTLAAPLPRPQQVRLQSPSLAAYPAYILAANIRSYDTAHRAPQTASSPNPLQSLVHQIQLLVRIQDYATDLCVRINVPLKELADHSQAAAEAAFARDVLARVVATLDVVEFDLFGAQ</sequence>
<keyword evidence="3" id="KW-0653">Protein transport</keyword>
<evidence type="ECO:0000256" key="2">
    <source>
        <dbReference type="ARBA" id="ARBA00022448"/>
    </source>
</evidence>
<comment type="similarity">
    <text evidence="1">Belongs to the MOG1 family.</text>
</comment>
<dbReference type="GO" id="GO:0005085">
    <property type="term" value="F:guanyl-nucleotide exchange factor activity"/>
    <property type="evidence" value="ECO:0007669"/>
    <property type="project" value="TreeGrafter"/>
</dbReference>
<reference evidence="5 6" key="1">
    <citation type="submission" date="2013-03" db="EMBL/GenBank/DDBJ databases">
        <title>The Genome Sequence of Capronia epimyces CBS 606.96.</title>
        <authorList>
            <consortium name="The Broad Institute Genomics Platform"/>
            <person name="Cuomo C."/>
            <person name="de Hoog S."/>
            <person name="Gorbushina A."/>
            <person name="Walker B."/>
            <person name="Young S.K."/>
            <person name="Zeng Q."/>
            <person name="Gargeya S."/>
            <person name="Fitzgerald M."/>
            <person name="Haas B."/>
            <person name="Abouelleil A."/>
            <person name="Allen A.W."/>
            <person name="Alvarado L."/>
            <person name="Arachchi H.M."/>
            <person name="Berlin A.M."/>
            <person name="Chapman S.B."/>
            <person name="Gainer-Dewar J."/>
            <person name="Goldberg J."/>
            <person name="Griggs A."/>
            <person name="Gujja S."/>
            <person name="Hansen M."/>
            <person name="Howarth C."/>
            <person name="Imamovic A."/>
            <person name="Ireland A."/>
            <person name="Larimer J."/>
            <person name="McCowan C."/>
            <person name="Murphy C."/>
            <person name="Pearson M."/>
            <person name="Poon T.W."/>
            <person name="Priest M."/>
            <person name="Roberts A."/>
            <person name="Saif S."/>
            <person name="Shea T."/>
            <person name="Sisk P."/>
            <person name="Sykes S."/>
            <person name="Wortman J."/>
            <person name="Nusbaum C."/>
            <person name="Birren B."/>
        </authorList>
    </citation>
    <scope>NUCLEOTIDE SEQUENCE [LARGE SCALE GENOMIC DNA]</scope>
    <source>
        <strain evidence="5 6">CBS 606.96</strain>
    </source>
</reference>
<evidence type="ECO:0000256" key="4">
    <source>
        <dbReference type="SAM" id="MobiDB-lite"/>
    </source>
</evidence>
<dbReference type="InterPro" id="IPR007681">
    <property type="entry name" value="Mog1"/>
</dbReference>
<name>W9XY04_9EURO</name>
<protein>
    <submittedName>
        <fullName evidence="5">Uncharacterized protein</fullName>
    </submittedName>
</protein>
<dbReference type="Proteomes" id="UP000019478">
    <property type="component" value="Unassembled WGS sequence"/>
</dbReference>
<accession>W9XY04</accession>
<dbReference type="GO" id="GO:0006606">
    <property type="term" value="P:protein import into nucleus"/>
    <property type="evidence" value="ECO:0007669"/>
    <property type="project" value="TreeGrafter"/>
</dbReference>
<comment type="caution">
    <text evidence="5">The sequence shown here is derived from an EMBL/GenBank/DDBJ whole genome shotgun (WGS) entry which is preliminary data.</text>
</comment>
<dbReference type="OrthoDB" id="10255285at2759"/>
<dbReference type="GeneID" id="19169913"/>
<dbReference type="HOGENOM" id="CLU_081345_1_2_1"/>
<organism evidence="5 6">
    <name type="scientific">Capronia epimyces CBS 606.96</name>
    <dbReference type="NCBI Taxonomy" id="1182542"/>
    <lineage>
        <taxon>Eukaryota</taxon>
        <taxon>Fungi</taxon>
        <taxon>Dikarya</taxon>
        <taxon>Ascomycota</taxon>
        <taxon>Pezizomycotina</taxon>
        <taxon>Eurotiomycetes</taxon>
        <taxon>Chaetothyriomycetidae</taxon>
        <taxon>Chaetothyriales</taxon>
        <taxon>Herpotrichiellaceae</taxon>
        <taxon>Capronia</taxon>
    </lineage>
</organism>
<gene>
    <name evidence="5" type="ORF">A1O3_05803</name>
</gene>
<dbReference type="GO" id="GO:0031267">
    <property type="term" value="F:small GTPase binding"/>
    <property type="evidence" value="ECO:0007669"/>
    <property type="project" value="TreeGrafter"/>
</dbReference>
<dbReference type="eggNOG" id="ENOG502SBJN">
    <property type="taxonomic scope" value="Eukaryota"/>
</dbReference>
<dbReference type="GO" id="GO:0005634">
    <property type="term" value="C:nucleus"/>
    <property type="evidence" value="ECO:0007669"/>
    <property type="project" value="TreeGrafter"/>
</dbReference>
<dbReference type="InterPro" id="IPR016123">
    <property type="entry name" value="Mog1/PsbP_a/b/a-sand"/>
</dbReference>
<keyword evidence="6" id="KW-1185">Reference proteome</keyword>
<feature type="compositionally biased region" description="Low complexity" evidence="4">
    <location>
        <begin position="68"/>
        <end position="86"/>
    </location>
</feature>
<evidence type="ECO:0000256" key="1">
    <source>
        <dbReference type="ARBA" id="ARBA00010307"/>
    </source>
</evidence>
<proteinExistence type="inferred from homology"/>
<evidence type="ECO:0000313" key="5">
    <source>
        <dbReference type="EMBL" id="EXJ85128.1"/>
    </source>
</evidence>
<dbReference type="SUPFAM" id="SSF55724">
    <property type="entry name" value="Mog1p/PsbP-like"/>
    <property type="match status" value="1"/>
</dbReference>
<evidence type="ECO:0000313" key="6">
    <source>
        <dbReference type="Proteomes" id="UP000019478"/>
    </source>
</evidence>